<accession>A0ABS6AYT7</accession>
<proteinExistence type="predicted"/>
<dbReference type="RefSeq" id="WP_215918127.1">
    <property type="nucleotide sequence ID" value="NZ_JAHKNI010000005.1"/>
</dbReference>
<protein>
    <submittedName>
        <fullName evidence="1">Uncharacterized protein</fullName>
    </submittedName>
</protein>
<name>A0ABS6AYT7_9NOCA</name>
<comment type="caution">
    <text evidence="1">The sequence shown here is derived from an EMBL/GenBank/DDBJ whole genome shotgun (WGS) entry which is preliminary data.</text>
</comment>
<sequence length="154" mass="17089">MHEHTYIQAGADIDTIISQGDEAELMAVWTTYHRIQLDRAALAGIRDNDAPVREDSPYTGAEMRQLFGDRLAEVAAVSPAQALAANHRLVELLTGRRWWVMRDAREAGDSWAEVGAVLGRTAAAALDWYSDKIARQERYVGSHDGDRARAVLDD</sequence>
<keyword evidence="2" id="KW-1185">Reference proteome</keyword>
<gene>
    <name evidence="1" type="ORF">KO481_16980</name>
</gene>
<dbReference type="EMBL" id="JAHKNI010000005">
    <property type="protein sequence ID" value="MBU3063216.1"/>
    <property type="molecule type" value="Genomic_DNA"/>
</dbReference>
<reference evidence="1 2" key="1">
    <citation type="submission" date="2021-06" db="EMBL/GenBank/DDBJ databases">
        <title>Actinomycetes sequencing.</title>
        <authorList>
            <person name="Shan Q."/>
        </authorList>
    </citation>
    <scope>NUCLEOTIDE SEQUENCE [LARGE SCALE GENOMIC DNA]</scope>
    <source>
        <strain evidence="1 2">NEAU-G5</strain>
    </source>
</reference>
<evidence type="ECO:0000313" key="1">
    <source>
        <dbReference type="EMBL" id="MBU3063216.1"/>
    </source>
</evidence>
<organism evidence="1 2">
    <name type="scientific">Nocardia albiluteola</name>
    <dbReference type="NCBI Taxonomy" id="2842303"/>
    <lineage>
        <taxon>Bacteria</taxon>
        <taxon>Bacillati</taxon>
        <taxon>Actinomycetota</taxon>
        <taxon>Actinomycetes</taxon>
        <taxon>Mycobacteriales</taxon>
        <taxon>Nocardiaceae</taxon>
        <taxon>Nocardia</taxon>
    </lineage>
</organism>
<dbReference type="Proteomes" id="UP000733379">
    <property type="component" value="Unassembled WGS sequence"/>
</dbReference>
<evidence type="ECO:0000313" key="2">
    <source>
        <dbReference type="Proteomes" id="UP000733379"/>
    </source>
</evidence>